<dbReference type="EMBL" id="KQ030515">
    <property type="protein sequence ID" value="KJZ75807.1"/>
    <property type="molecule type" value="Genomic_DNA"/>
</dbReference>
<evidence type="ECO:0000256" key="3">
    <source>
        <dbReference type="ARBA" id="ARBA00022617"/>
    </source>
</evidence>
<dbReference type="SUPFAM" id="SSF48264">
    <property type="entry name" value="Cytochrome P450"/>
    <property type="match status" value="1"/>
</dbReference>
<evidence type="ECO:0000256" key="6">
    <source>
        <dbReference type="ARBA" id="ARBA00023004"/>
    </source>
</evidence>
<dbReference type="PRINTS" id="PR00463">
    <property type="entry name" value="EP450I"/>
</dbReference>
<dbReference type="PANTHER" id="PTHR46300">
    <property type="entry name" value="P450, PUTATIVE (EUROFUNG)-RELATED-RELATED"/>
    <property type="match status" value="1"/>
</dbReference>
<dbReference type="Pfam" id="PF00067">
    <property type="entry name" value="p450"/>
    <property type="match status" value="1"/>
</dbReference>
<dbReference type="PANTHER" id="PTHR46300:SF7">
    <property type="entry name" value="P450, PUTATIVE (EUROFUNG)-RELATED"/>
    <property type="match status" value="1"/>
</dbReference>
<dbReference type="InterPro" id="IPR036396">
    <property type="entry name" value="Cyt_P450_sf"/>
</dbReference>
<proteinExistence type="inferred from homology"/>
<evidence type="ECO:0000256" key="2">
    <source>
        <dbReference type="ARBA" id="ARBA00010617"/>
    </source>
</evidence>
<dbReference type="OrthoDB" id="2789670at2759"/>
<dbReference type="InterPro" id="IPR050364">
    <property type="entry name" value="Cytochrome_P450_fung"/>
</dbReference>
<dbReference type="GO" id="GO:0020037">
    <property type="term" value="F:heme binding"/>
    <property type="evidence" value="ECO:0007669"/>
    <property type="project" value="InterPro"/>
</dbReference>
<evidence type="ECO:0000256" key="7">
    <source>
        <dbReference type="ARBA" id="ARBA00023033"/>
    </source>
</evidence>
<keyword evidence="6" id="KW-0408">Iron</keyword>
<dbReference type="InterPro" id="IPR001128">
    <property type="entry name" value="Cyt_P450"/>
</dbReference>
<dbReference type="Gene3D" id="1.10.630.10">
    <property type="entry name" value="Cytochrome P450"/>
    <property type="match status" value="1"/>
</dbReference>
<keyword evidence="9" id="KW-1185">Reference proteome</keyword>
<dbReference type="Proteomes" id="UP000054481">
    <property type="component" value="Unassembled WGS sequence"/>
</dbReference>
<evidence type="ECO:0000256" key="5">
    <source>
        <dbReference type="ARBA" id="ARBA00023002"/>
    </source>
</evidence>
<dbReference type="GO" id="GO:0005506">
    <property type="term" value="F:iron ion binding"/>
    <property type="evidence" value="ECO:0007669"/>
    <property type="project" value="InterPro"/>
</dbReference>
<dbReference type="GO" id="GO:0016705">
    <property type="term" value="F:oxidoreductase activity, acting on paired donors, with incorporation or reduction of molecular oxygen"/>
    <property type="evidence" value="ECO:0007669"/>
    <property type="project" value="InterPro"/>
</dbReference>
<dbReference type="InterPro" id="IPR002401">
    <property type="entry name" value="Cyt_P450_E_grp-I"/>
</dbReference>
<sequence>MGSHLVIVDGLLAGFLLISRILSRLRPDRRLPPGPKGIPVLGNIFDFPPPGVPEFEHWLHHKDTYGPISSVTVLGQTAVIIHDVEAARHILDKESKFTSGRPRLEFAQDLCGFGKSLASMQNNHTLREHRRIVHQQIGTPARAAHYDDMLEMEIRRFLLQLLQSPENITEQIMTAMSAIILRMTYGYSIRTSQPDPLVTLIERMMSNFSMASVPMTWLVDIIPAIKLLPSWLPGMSFKEKARVWNNVTHAATEIPYAFVKKQLAGKRHQPSYVASLLERPNGGQKQEPPDEEAIKWTAATLYGAGADTTSGTLSFFILAMVNFPEVQRKAQEELDRVIGPGKLPRLADRGKLAYIEAVLKEAHRWCPVGPMGFAHMSDQDIF</sequence>
<accession>A0A0F8A126</accession>
<comment type="similarity">
    <text evidence="2">Belongs to the cytochrome P450 family.</text>
</comment>
<organism evidence="8 9">
    <name type="scientific">Hirsutella minnesotensis 3608</name>
    <dbReference type="NCBI Taxonomy" id="1043627"/>
    <lineage>
        <taxon>Eukaryota</taxon>
        <taxon>Fungi</taxon>
        <taxon>Dikarya</taxon>
        <taxon>Ascomycota</taxon>
        <taxon>Pezizomycotina</taxon>
        <taxon>Sordariomycetes</taxon>
        <taxon>Hypocreomycetidae</taxon>
        <taxon>Hypocreales</taxon>
        <taxon>Ophiocordycipitaceae</taxon>
        <taxon>Hirsutella</taxon>
    </lineage>
</organism>
<evidence type="ECO:0008006" key="10">
    <source>
        <dbReference type="Google" id="ProtNLM"/>
    </source>
</evidence>
<reference evidence="8 9" key="1">
    <citation type="journal article" date="2014" name="Genome Biol. Evol.">
        <title>Comparative genomics and transcriptomics analyses reveal divergent lifestyle features of nematode endoparasitic fungus Hirsutella minnesotensis.</title>
        <authorList>
            <person name="Lai Y."/>
            <person name="Liu K."/>
            <person name="Zhang X."/>
            <person name="Zhang X."/>
            <person name="Li K."/>
            <person name="Wang N."/>
            <person name="Shu C."/>
            <person name="Wu Y."/>
            <person name="Wang C."/>
            <person name="Bushley K.E."/>
            <person name="Xiang M."/>
            <person name="Liu X."/>
        </authorList>
    </citation>
    <scope>NUCLEOTIDE SEQUENCE [LARGE SCALE GENOMIC DNA]</scope>
    <source>
        <strain evidence="8 9">3608</strain>
    </source>
</reference>
<dbReference type="GO" id="GO:0004497">
    <property type="term" value="F:monooxygenase activity"/>
    <property type="evidence" value="ECO:0007669"/>
    <property type="project" value="UniProtKB-KW"/>
</dbReference>
<keyword evidence="3" id="KW-0349">Heme</keyword>
<name>A0A0F8A126_9HYPO</name>
<keyword evidence="4" id="KW-0479">Metal-binding</keyword>
<evidence type="ECO:0000256" key="1">
    <source>
        <dbReference type="ARBA" id="ARBA00001971"/>
    </source>
</evidence>
<protein>
    <recommendedName>
        <fullName evidence="10">O-methylsterigmatocystin oxidoreductase</fullName>
    </recommendedName>
</protein>
<evidence type="ECO:0000256" key="4">
    <source>
        <dbReference type="ARBA" id="ARBA00022723"/>
    </source>
</evidence>
<keyword evidence="5" id="KW-0560">Oxidoreductase</keyword>
<evidence type="ECO:0000313" key="8">
    <source>
        <dbReference type="EMBL" id="KJZ75807.1"/>
    </source>
</evidence>
<gene>
    <name evidence="8" type="ORF">HIM_04964</name>
</gene>
<dbReference type="AlphaFoldDB" id="A0A0F8A126"/>
<keyword evidence="7" id="KW-0503">Monooxygenase</keyword>
<comment type="cofactor">
    <cofactor evidence="1">
        <name>heme</name>
        <dbReference type="ChEBI" id="CHEBI:30413"/>
    </cofactor>
</comment>
<evidence type="ECO:0000313" key="9">
    <source>
        <dbReference type="Proteomes" id="UP000054481"/>
    </source>
</evidence>